<evidence type="ECO:0000313" key="1">
    <source>
        <dbReference type="EMBL" id="CBI07949.1"/>
    </source>
</evidence>
<name>E6QL29_9ZZZZ</name>
<organism evidence="1">
    <name type="scientific">mine drainage metagenome</name>
    <dbReference type="NCBI Taxonomy" id="410659"/>
    <lineage>
        <taxon>unclassified sequences</taxon>
        <taxon>metagenomes</taxon>
        <taxon>ecological metagenomes</taxon>
    </lineage>
</organism>
<gene>
    <name evidence="1" type="ORF">CARN6_1362</name>
</gene>
<sequence length="69" mass="7752">MGCIKNYPAACPDAAQQNNSVSTKQRMQATFPFGVEWNQYARSANNSTQLERRFILPVPLVSENEGLYV</sequence>
<comment type="caution">
    <text evidence="1">The sequence shown here is derived from an EMBL/GenBank/DDBJ whole genome shotgun (WGS) entry which is preliminary data.</text>
</comment>
<accession>E6QL29</accession>
<dbReference type="EMBL" id="CABQ01000164">
    <property type="protein sequence ID" value="CBI07949.1"/>
    <property type="molecule type" value="Genomic_DNA"/>
</dbReference>
<reference evidence="1" key="1">
    <citation type="submission" date="2009-10" db="EMBL/GenBank/DDBJ databases">
        <title>Diversity of trophic interactions inside an arsenic-rich microbial ecosystem.</title>
        <authorList>
            <person name="Bertin P.N."/>
            <person name="Heinrich-Salmeron A."/>
            <person name="Pelletier E."/>
            <person name="Goulhen-Chollet F."/>
            <person name="Arsene-Ploetze F."/>
            <person name="Gallien S."/>
            <person name="Calteau A."/>
            <person name="Vallenet D."/>
            <person name="Casiot C."/>
            <person name="Chane-Woon-Ming B."/>
            <person name="Giloteaux L."/>
            <person name="Barakat M."/>
            <person name="Bonnefoy V."/>
            <person name="Bruneel O."/>
            <person name="Chandler M."/>
            <person name="Cleiss J."/>
            <person name="Duran R."/>
            <person name="Elbaz-Poulichet F."/>
            <person name="Fonknechten N."/>
            <person name="Lauga B."/>
            <person name="Mornico D."/>
            <person name="Ortet P."/>
            <person name="Schaeffer C."/>
            <person name="Siguier P."/>
            <person name="Alexander Thil Smith A."/>
            <person name="Van Dorsselaer A."/>
            <person name="Weissenbach J."/>
            <person name="Medigue C."/>
            <person name="Le Paslier D."/>
        </authorList>
    </citation>
    <scope>NUCLEOTIDE SEQUENCE</scope>
</reference>
<proteinExistence type="predicted"/>
<dbReference type="AlphaFoldDB" id="E6QL29"/>
<protein>
    <submittedName>
        <fullName evidence="1">Uncharacterized protein</fullName>
    </submittedName>
</protein>